<keyword evidence="1" id="KW-1133">Transmembrane helix</keyword>
<dbReference type="RefSeq" id="WP_075034968.1">
    <property type="nucleotide sequence ID" value="NZ_FOSB01000001.1"/>
</dbReference>
<organism evidence="3 4">
    <name type="scientific">Halobacillus dabanensis</name>
    <dbReference type="NCBI Taxonomy" id="240302"/>
    <lineage>
        <taxon>Bacteria</taxon>
        <taxon>Bacillati</taxon>
        <taxon>Bacillota</taxon>
        <taxon>Bacilli</taxon>
        <taxon>Bacillales</taxon>
        <taxon>Bacillaceae</taxon>
        <taxon>Halobacillus</taxon>
    </lineage>
</organism>
<accession>A0A1I3Q3W1</accession>
<dbReference type="Proteomes" id="UP000183557">
    <property type="component" value="Unassembled WGS sequence"/>
</dbReference>
<name>A0A1I3Q3W1_HALDA</name>
<keyword evidence="1" id="KW-0472">Membrane</keyword>
<feature type="transmembrane region" description="Helical" evidence="1">
    <location>
        <begin position="12"/>
        <end position="31"/>
    </location>
</feature>
<dbReference type="Pfam" id="PF26273">
    <property type="entry name" value="Gly_zipper"/>
    <property type="match status" value="1"/>
</dbReference>
<evidence type="ECO:0000259" key="2">
    <source>
        <dbReference type="Pfam" id="PF26273"/>
    </source>
</evidence>
<sequence length="61" mass="6158">MNKNKKTTGDTYLAIGIGLGLPLGAVVGLIIFDNLAIGAGIGLVLGITVGTAMDSNKTKKE</sequence>
<feature type="domain" description="Glycine zipper-like" evidence="2">
    <location>
        <begin position="13"/>
        <end position="54"/>
    </location>
</feature>
<evidence type="ECO:0000313" key="3">
    <source>
        <dbReference type="EMBL" id="SFJ28548.1"/>
    </source>
</evidence>
<keyword evidence="4" id="KW-1185">Reference proteome</keyword>
<protein>
    <recommendedName>
        <fullName evidence="2">Glycine zipper-like domain-containing protein</fullName>
    </recommendedName>
</protein>
<feature type="transmembrane region" description="Helical" evidence="1">
    <location>
        <begin position="37"/>
        <end position="53"/>
    </location>
</feature>
<dbReference type="AlphaFoldDB" id="A0A1I3Q3W1"/>
<evidence type="ECO:0000313" key="4">
    <source>
        <dbReference type="Proteomes" id="UP000183557"/>
    </source>
</evidence>
<dbReference type="EMBL" id="FOSB01000001">
    <property type="protein sequence ID" value="SFJ28548.1"/>
    <property type="molecule type" value="Genomic_DNA"/>
</dbReference>
<reference evidence="4" key="1">
    <citation type="submission" date="2016-10" db="EMBL/GenBank/DDBJ databases">
        <authorList>
            <person name="Varghese N."/>
            <person name="Submissions S."/>
        </authorList>
    </citation>
    <scope>NUCLEOTIDE SEQUENCE [LARGE SCALE GENOMIC DNA]</scope>
    <source>
        <strain evidence="4">CGMCC 1.3704</strain>
    </source>
</reference>
<proteinExistence type="predicted"/>
<gene>
    <name evidence="3" type="ORF">SAMN04487936_101532</name>
</gene>
<evidence type="ECO:0000256" key="1">
    <source>
        <dbReference type="SAM" id="Phobius"/>
    </source>
</evidence>
<dbReference type="InterPro" id="IPR058598">
    <property type="entry name" value="Gly_zipper-like_dom"/>
</dbReference>
<keyword evidence="1" id="KW-0812">Transmembrane</keyword>